<dbReference type="PANTHER" id="PTHR40472:SF11">
    <property type="entry name" value="RAPUNZEL 3-RELATED"/>
    <property type="match status" value="1"/>
</dbReference>
<reference evidence="1" key="1">
    <citation type="journal article" name="BMC Genomics">
        <title>Long-read sequencing and de novo genome assembly of marine medaka (Oryzias melastigma).</title>
        <authorList>
            <person name="Liang P."/>
            <person name="Saqib H.S.A."/>
            <person name="Ni X."/>
            <person name="Shen Y."/>
        </authorList>
    </citation>
    <scope>NUCLEOTIDE SEQUENCE</scope>
    <source>
        <strain evidence="1">Bigg-433</strain>
    </source>
</reference>
<dbReference type="EMBL" id="WKFB01000315">
    <property type="protein sequence ID" value="KAF6726998.1"/>
    <property type="molecule type" value="Genomic_DNA"/>
</dbReference>
<dbReference type="Proteomes" id="UP000646548">
    <property type="component" value="Unassembled WGS sequence"/>
</dbReference>
<protein>
    <recommendedName>
        <fullName evidence="3">Rapunzel 6</fullName>
    </recommendedName>
</protein>
<sequence>MLDRLTWVRRYSENLEDAVAPNAQKELPPLGMKKKIEIQTSLDVSTLRQTNRREVEEKPRKTCLQRCVLPTQNMAGSLEKFLAKNKSAIEAVMDMLEKGNEVLASSVGDIFPFCEVVFPVVQLALDKVQSPEVIYAKEQFLTLKDKMDLLSSQQEEINCEIKKAGLDSDLFTVEENIRNQFRKFMDFLEAREQFREVKKKLFLDHFSKSGGEKNLWTLYIEMEKILDIVKSYVARNRRLLEDFCVRLKELLCLGLIALMGHCALTEQSQEEKIQEWSLKIKDIEYQMKSAIESCIAAFPEQAQSDVERLLQEKKDGNPHHVVEGLLEFLVKKFDWVCWSVRLVNHPEGFFKKHCTGKPFHHVTGQTRFEVLRGDNVRLVVSYSTNPQPVPRDDIQQAMEGLGKKGNPLAVVEMLETQLCGFFIHVVSCQCKPECVWSFPEECHYWEKHKNWVVCVHSE</sequence>
<dbReference type="InterPro" id="IPR039051">
    <property type="entry name" value="SE-CTX-like"/>
</dbReference>
<gene>
    <name evidence="1" type="ORF">FQA47_011899</name>
</gene>
<comment type="caution">
    <text evidence="1">The sequence shown here is derived from an EMBL/GenBank/DDBJ whole genome shotgun (WGS) entry which is preliminary data.</text>
</comment>
<proteinExistence type="predicted"/>
<accession>A0A834CGC1</accession>
<name>A0A834CGC1_ORYME</name>
<dbReference type="AlphaFoldDB" id="A0A834CGC1"/>
<evidence type="ECO:0000313" key="1">
    <source>
        <dbReference type="EMBL" id="KAF6726998.1"/>
    </source>
</evidence>
<dbReference type="PANTHER" id="PTHR40472">
    <property type="entry name" value="RICIN B-TYPE LECTIN DOMAIN-CONTAINING PROTEIN"/>
    <property type="match status" value="1"/>
</dbReference>
<organism evidence="1 2">
    <name type="scientific">Oryzias melastigma</name>
    <name type="common">Marine medaka</name>
    <dbReference type="NCBI Taxonomy" id="30732"/>
    <lineage>
        <taxon>Eukaryota</taxon>
        <taxon>Metazoa</taxon>
        <taxon>Chordata</taxon>
        <taxon>Craniata</taxon>
        <taxon>Vertebrata</taxon>
        <taxon>Euteleostomi</taxon>
        <taxon>Actinopterygii</taxon>
        <taxon>Neopterygii</taxon>
        <taxon>Teleostei</taxon>
        <taxon>Neoteleostei</taxon>
        <taxon>Acanthomorphata</taxon>
        <taxon>Ovalentaria</taxon>
        <taxon>Atherinomorphae</taxon>
        <taxon>Beloniformes</taxon>
        <taxon>Adrianichthyidae</taxon>
        <taxon>Oryziinae</taxon>
        <taxon>Oryzias</taxon>
    </lineage>
</organism>
<evidence type="ECO:0008006" key="3">
    <source>
        <dbReference type="Google" id="ProtNLM"/>
    </source>
</evidence>
<evidence type="ECO:0000313" key="2">
    <source>
        <dbReference type="Proteomes" id="UP000646548"/>
    </source>
</evidence>